<proteinExistence type="predicted"/>
<feature type="transmembrane region" description="Helical" evidence="1">
    <location>
        <begin position="136"/>
        <end position="156"/>
    </location>
</feature>
<dbReference type="AlphaFoldDB" id="A0AB39LQH6"/>
<keyword evidence="1" id="KW-0472">Membrane</keyword>
<evidence type="ECO:0000256" key="1">
    <source>
        <dbReference type="SAM" id="Phobius"/>
    </source>
</evidence>
<keyword evidence="1" id="KW-0812">Transmembrane</keyword>
<protein>
    <recommendedName>
        <fullName evidence="3">Integral membrane protein</fullName>
    </recommendedName>
</protein>
<evidence type="ECO:0008006" key="3">
    <source>
        <dbReference type="Google" id="ProtNLM"/>
    </source>
</evidence>
<feature type="transmembrane region" description="Helical" evidence="1">
    <location>
        <begin position="69"/>
        <end position="88"/>
    </location>
</feature>
<dbReference type="EMBL" id="CP163429">
    <property type="protein sequence ID" value="XDP95226.1"/>
    <property type="molecule type" value="Genomic_DNA"/>
</dbReference>
<feature type="transmembrane region" description="Helical" evidence="1">
    <location>
        <begin position="38"/>
        <end position="57"/>
    </location>
</feature>
<dbReference type="RefSeq" id="WP_369156934.1">
    <property type="nucleotide sequence ID" value="NZ_CP163429.1"/>
</dbReference>
<keyword evidence="1" id="KW-1133">Transmembrane helix</keyword>
<feature type="transmembrane region" description="Helical" evidence="1">
    <location>
        <begin position="109"/>
        <end position="130"/>
    </location>
</feature>
<reference evidence="2" key="1">
    <citation type="submission" date="2024-07" db="EMBL/GenBank/DDBJ databases">
        <authorList>
            <person name="Yu S.T."/>
        </authorList>
    </citation>
    <scope>NUCLEOTIDE SEQUENCE</scope>
    <source>
        <strain evidence="2">R02</strain>
    </source>
</reference>
<gene>
    <name evidence="2" type="ORF">AB5J57_17625</name>
</gene>
<sequence length="163" mass="17637">METHGMPLNPAEARSALADVERVRASAVALSATPWPTWFFLALTLYIAALPVTYGGLLADRDWLLPRPAWLALMLGVTAAYLALLAVAARAWRAKTGVALRLDVLPKRVAVPFLAGMPVLLVGAPVVFRFTGRPEWLYVASLIGAAVSVGFHLVFVRLHRRAA</sequence>
<evidence type="ECO:0000313" key="2">
    <source>
        <dbReference type="EMBL" id="XDP95226.1"/>
    </source>
</evidence>
<name>A0AB39LQH6_9ACTN</name>
<accession>A0AB39LQH6</accession>
<organism evidence="2">
    <name type="scientific">Streptomyces sp. R02</name>
    <dbReference type="NCBI Taxonomy" id="3238623"/>
    <lineage>
        <taxon>Bacteria</taxon>
        <taxon>Bacillati</taxon>
        <taxon>Actinomycetota</taxon>
        <taxon>Actinomycetes</taxon>
        <taxon>Kitasatosporales</taxon>
        <taxon>Streptomycetaceae</taxon>
        <taxon>Streptomyces</taxon>
    </lineage>
</organism>